<evidence type="ECO:0000313" key="4">
    <source>
        <dbReference type="Proteomes" id="UP000625551"/>
    </source>
</evidence>
<dbReference type="InterPro" id="IPR000073">
    <property type="entry name" value="AB_hydrolase_1"/>
</dbReference>
<dbReference type="GO" id="GO:0016787">
    <property type="term" value="F:hydrolase activity"/>
    <property type="evidence" value="ECO:0007669"/>
    <property type="project" value="UniProtKB-KW"/>
</dbReference>
<dbReference type="Gene3D" id="3.40.50.1820">
    <property type="entry name" value="alpha/beta hydrolase"/>
    <property type="match status" value="1"/>
</dbReference>
<dbReference type="PANTHER" id="PTHR43798:SF33">
    <property type="entry name" value="HYDROLASE, PUTATIVE (AFU_ORTHOLOGUE AFUA_2G14860)-RELATED"/>
    <property type="match status" value="1"/>
</dbReference>
<dbReference type="SUPFAM" id="SSF53474">
    <property type="entry name" value="alpha/beta-Hydrolases"/>
    <property type="match status" value="1"/>
</dbReference>
<evidence type="ECO:0000256" key="1">
    <source>
        <dbReference type="SAM" id="SignalP"/>
    </source>
</evidence>
<feature type="chain" id="PRO_5047051180" evidence="1">
    <location>
        <begin position="27"/>
        <end position="342"/>
    </location>
</feature>
<keyword evidence="3" id="KW-0378">Hydrolase</keyword>
<comment type="caution">
    <text evidence="3">The sequence shown here is derived from an EMBL/GenBank/DDBJ whole genome shotgun (WGS) entry which is preliminary data.</text>
</comment>
<organism evidence="3 4">
    <name type="scientific">Pontibacter aquaedesilientis</name>
    <dbReference type="NCBI Taxonomy" id="2766980"/>
    <lineage>
        <taxon>Bacteria</taxon>
        <taxon>Pseudomonadati</taxon>
        <taxon>Bacteroidota</taxon>
        <taxon>Cytophagia</taxon>
        <taxon>Cytophagales</taxon>
        <taxon>Hymenobacteraceae</taxon>
        <taxon>Pontibacter</taxon>
    </lineage>
</organism>
<dbReference type="RefSeq" id="WP_191183493.1">
    <property type="nucleotide sequence ID" value="NZ_JACXAJ010000003.1"/>
</dbReference>
<keyword evidence="4" id="KW-1185">Reference proteome</keyword>
<evidence type="ECO:0000259" key="2">
    <source>
        <dbReference type="Pfam" id="PF00561"/>
    </source>
</evidence>
<accession>A0ABR7XGB2</accession>
<sequence>MKVNSRTKLISAALCLLCLHTACQSAQPATASAGMDHTATASTETTPMVPAVPDPVFEGLRYRYTVNKITLPNGTRVAYTDEGKGAETILFVHGLGSYLPAWDKNVAELSQHYRCIALDLPGYGKSDKTGITLGMASYANDILALMDALQLKQVTLVGHSMGGQIAITTALKAPQRIKKLVLAAPAGFETFTEPQKQLFKMTVTPETVQQTTPEQVTANFKANFHQMPADAQYMVDDRLQMAESAEFGAYSVAVAGSVAAMVDEPVYEQLPLVQVPTLILFGAQDALIPNRYLHPNLTTQAVAEAGHHRIPNSQLLMIPEAGHFLQYEQAKAFNKAIRDFLK</sequence>
<dbReference type="PANTHER" id="PTHR43798">
    <property type="entry name" value="MONOACYLGLYCEROL LIPASE"/>
    <property type="match status" value="1"/>
</dbReference>
<proteinExistence type="predicted"/>
<protein>
    <submittedName>
        <fullName evidence="3">Alpha/beta hydrolase</fullName>
    </submittedName>
</protein>
<dbReference type="Pfam" id="PF00561">
    <property type="entry name" value="Abhydrolase_1"/>
    <property type="match status" value="1"/>
</dbReference>
<name>A0ABR7XGB2_9BACT</name>
<dbReference type="Proteomes" id="UP000625551">
    <property type="component" value="Unassembled WGS sequence"/>
</dbReference>
<gene>
    <name evidence="3" type="ORF">H9Q13_09150</name>
</gene>
<keyword evidence="1" id="KW-0732">Signal</keyword>
<feature type="signal peptide" evidence="1">
    <location>
        <begin position="1"/>
        <end position="26"/>
    </location>
</feature>
<evidence type="ECO:0000313" key="3">
    <source>
        <dbReference type="EMBL" id="MBD1397330.1"/>
    </source>
</evidence>
<dbReference type="PRINTS" id="PR00111">
    <property type="entry name" value="ABHYDROLASE"/>
</dbReference>
<dbReference type="EMBL" id="JACXAJ010000003">
    <property type="protein sequence ID" value="MBD1397330.1"/>
    <property type="molecule type" value="Genomic_DNA"/>
</dbReference>
<dbReference type="InterPro" id="IPR050266">
    <property type="entry name" value="AB_hydrolase_sf"/>
</dbReference>
<reference evidence="3 4" key="1">
    <citation type="submission" date="2020-09" db="EMBL/GenBank/DDBJ databases">
        <title>Genome sequencing and assembly of Pontibacter sp.</title>
        <authorList>
            <person name="Chhetri G."/>
        </authorList>
    </citation>
    <scope>NUCLEOTIDE SEQUENCE [LARGE SCALE GENOMIC DNA]</scope>
    <source>
        <strain evidence="3 4">JH31</strain>
    </source>
</reference>
<feature type="domain" description="AB hydrolase-1" evidence="2">
    <location>
        <begin position="88"/>
        <end position="328"/>
    </location>
</feature>
<dbReference type="InterPro" id="IPR029058">
    <property type="entry name" value="AB_hydrolase_fold"/>
</dbReference>